<dbReference type="Proteomes" id="UP001107558">
    <property type="component" value="Chromosome 3"/>
</dbReference>
<evidence type="ECO:0000313" key="3">
    <source>
        <dbReference type="EMBL" id="KAG5671328.1"/>
    </source>
</evidence>
<comment type="caution">
    <text evidence="3">The sequence shown here is derived from an EMBL/GenBank/DDBJ whole genome shotgun (WGS) entry which is preliminary data.</text>
</comment>
<keyword evidence="2" id="KW-0732">Signal</keyword>
<organism evidence="3 4">
    <name type="scientific">Polypedilum vanderplanki</name>
    <name type="common">Sleeping chironomid midge</name>
    <dbReference type="NCBI Taxonomy" id="319348"/>
    <lineage>
        <taxon>Eukaryota</taxon>
        <taxon>Metazoa</taxon>
        <taxon>Ecdysozoa</taxon>
        <taxon>Arthropoda</taxon>
        <taxon>Hexapoda</taxon>
        <taxon>Insecta</taxon>
        <taxon>Pterygota</taxon>
        <taxon>Neoptera</taxon>
        <taxon>Endopterygota</taxon>
        <taxon>Diptera</taxon>
        <taxon>Nematocera</taxon>
        <taxon>Chironomoidea</taxon>
        <taxon>Chironomidae</taxon>
        <taxon>Chironominae</taxon>
        <taxon>Polypedilum</taxon>
        <taxon>Polypedilum</taxon>
    </lineage>
</organism>
<feature type="signal peptide" evidence="2">
    <location>
        <begin position="1"/>
        <end position="18"/>
    </location>
</feature>
<feature type="region of interest" description="Disordered" evidence="1">
    <location>
        <begin position="51"/>
        <end position="91"/>
    </location>
</feature>
<reference evidence="3" key="1">
    <citation type="submission" date="2021-03" db="EMBL/GenBank/DDBJ databases">
        <title>Chromosome level genome of the anhydrobiotic midge Polypedilum vanderplanki.</title>
        <authorList>
            <person name="Yoshida Y."/>
            <person name="Kikawada T."/>
            <person name="Gusev O."/>
        </authorList>
    </citation>
    <scope>NUCLEOTIDE SEQUENCE</scope>
    <source>
        <strain evidence="3">NIAS01</strain>
        <tissue evidence="3">Whole body or cell culture</tissue>
    </source>
</reference>
<keyword evidence="4" id="KW-1185">Reference proteome</keyword>
<protein>
    <recommendedName>
        <fullName evidence="5">Secreted protein</fullName>
    </recommendedName>
</protein>
<name>A0A9J6BNP9_POLVA</name>
<accession>A0A9J6BNP9</accession>
<gene>
    <name evidence="3" type="ORF">PVAND_001531</name>
</gene>
<evidence type="ECO:0000256" key="1">
    <source>
        <dbReference type="SAM" id="MobiDB-lite"/>
    </source>
</evidence>
<evidence type="ECO:0000256" key="2">
    <source>
        <dbReference type="SAM" id="SignalP"/>
    </source>
</evidence>
<evidence type="ECO:0000313" key="4">
    <source>
        <dbReference type="Proteomes" id="UP001107558"/>
    </source>
</evidence>
<sequence length="131" mass="14464">MFKVILISVVSLAVLVNSAPQSFPQPPMPPGMPAPPSMLKEFIAEKLVRIARQAPPSEKDASPPPSLNRVARQAPTDAPKSSLNRNVRQAPKRVARHIMLESADEPKQIKQEAFYSSVTTINREKRETTRG</sequence>
<feature type="chain" id="PRO_5039895400" description="Secreted protein" evidence="2">
    <location>
        <begin position="19"/>
        <end position="131"/>
    </location>
</feature>
<proteinExistence type="predicted"/>
<evidence type="ECO:0008006" key="5">
    <source>
        <dbReference type="Google" id="ProtNLM"/>
    </source>
</evidence>
<dbReference type="EMBL" id="JADBJN010000003">
    <property type="protein sequence ID" value="KAG5671328.1"/>
    <property type="molecule type" value="Genomic_DNA"/>
</dbReference>
<dbReference type="AlphaFoldDB" id="A0A9J6BNP9"/>